<dbReference type="KEGG" id="saca:FFV09_20855"/>
<organism evidence="1 2">
    <name type="scientific">Saccharibacillus brassicae</name>
    <dbReference type="NCBI Taxonomy" id="2583377"/>
    <lineage>
        <taxon>Bacteria</taxon>
        <taxon>Bacillati</taxon>
        <taxon>Bacillota</taxon>
        <taxon>Bacilli</taxon>
        <taxon>Bacillales</taxon>
        <taxon>Paenibacillaceae</taxon>
        <taxon>Saccharibacillus</taxon>
    </lineage>
</organism>
<accession>A0A4Y6V2N4</accession>
<reference evidence="1 2" key="1">
    <citation type="submission" date="2019-06" db="EMBL/GenBank/DDBJ databases">
        <title>Saccharibacillus brassicae sp. nov., an endophytic bacterium isolated from Chinese cabbage seeds (Brassica pekinensis).</title>
        <authorList>
            <person name="Jiang L."/>
            <person name="Lee J."/>
            <person name="Kim S.W."/>
        </authorList>
    </citation>
    <scope>NUCLEOTIDE SEQUENCE [LARGE SCALE GENOMIC DNA]</scope>
    <source>
        <strain evidence="2">KCTC 43072 / ATSA2</strain>
    </source>
</reference>
<dbReference type="OrthoDB" id="2738731at2"/>
<dbReference type="EMBL" id="CP041217">
    <property type="protein sequence ID" value="QDH23088.1"/>
    <property type="molecule type" value="Genomic_DNA"/>
</dbReference>
<keyword evidence="2" id="KW-1185">Reference proteome</keyword>
<evidence type="ECO:0000313" key="2">
    <source>
        <dbReference type="Proteomes" id="UP000316968"/>
    </source>
</evidence>
<evidence type="ECO:0000313" key="1">
    <source>
        <dbReference type="EMBL" id="QDH23088.1"/>
    </source>
</evidence>
<protein>
    <submittedName>
        <fullName evidence="1">DUF3139 domain-containing protein</fullName>
    </submittedName>
</protein>
<name>A0A4Y6V2N4_SACBS</name>
<dbReference type="RefSeq" id="WP_141449625.1">
    <property type="nucleotide sequence ID" value="NZ_CP041217.1"/>
</dbReference>
<dbReference type="Proteomes" id="UP000316968">
    <property type="component" value="Chromosome"/>
</dbReference>
<gene>
    <name evidence="1" type="ORF">FFV09_20855</name>
</gene>
<proteinExistence type="predicted"/>
<sequence length="114" mass="13119">MKKQRIIAASVLAGLILIPVLYVQANKWIYAHRVTEYLLHEKAYERAEIKSIEGKWGGALPPFYVVVEFVNEPKIVYTYFAHSDVRQVHYQLKGERIGDGVPSMALKNLDQKFN</sequence>
<dbReference type="AlphaFoldDB" id="A0A4Y6V2N4"/>